<evidence type="ECO:0000256" key="1">
    <source>
        <dbReference type="SAM" id="MobiDB-lite"/>
    </source>
</evidence>
<dbReference type="Proteomes" id="UP001341840">
    <property type="component" value="Unassembled WGS sequence"/>
</dbReference>
<gene>
    <name evidence="2" type="ORF">PIB30_082155</name>
</gene>
<feature type="compositionally biased region" description="Basic and acidic residues" evidence="1">
    <location>
        <begin position="51"/>
        <end position="64"/>
    </location>
</feature>
<reference evidence="2 3" key="1">
    <citation type="journal article" date="2023" name="Plants (Basel)">
        <title>Bridging the Gap: Combining Genomics and Transcriptomics Approaches to Understand Stylosanthes scabra, an Orphan Legume from the Brazilian Caatinga.</title>
        <authorList>
            <person name="Ferreira-Neto J.R.C."/>
            <person name="da Silva M.D."/>
            <person name="Binneck E."/>
            <person name="de Melo N.F."/>
            <person name="da Silva R.H."/>
            <person name="de Melo A.L.T.M."/>
            <person name="Pandolfi V."/>
            <person name="Bustamante F.O."/>
            <person name="Brasileiro-Vidal A.C."/>
            <person name="Benko-Iseppon A.M."/>
        </authorList>
    </citation>
    <scope>NUCLEOTIDE SEQUENCE [LARGE SCALE GENOMIC DNA]</scope>
    <source>
        <tissue evidence="2">Leaves</tissue>
    </source>
</reference>
<organism evidence="2 3">
    <name type="scientific">Stylosanthes scabra</name>
    <dbReference type="NCBI Taxonomy" id="79078"/>
    <lineage>
        <taxon>Eukaryota</taxon>
        <taxon>Viridiplantae</taxon>
        <taxon>Streptophyta</taxon>
        <taxon>Embryophyta</taxon>
        <taxon>Tracheophyta</taxon>
        <taxon>Spermatophyta</taxon>
        <taxon>Magnoliopsida</taxon>
        <taxon>eudicotyledons</taxon>
        <taxon>Gunneridae</taxon>
        <taxon>Pentapetalae</taxon>
        <taxon>rosids</taxon>
        <taxon>fabids</taxon>
        <taxon>Fabales</taxon>
        <taxon>Fabaceae</taxon>
        <taxon>Papilionoideae</taxon>
        <taxon>50 kb inversion clade</taxon>
        <taxon>dalbergioids sensu lato</taxon>
        <taxon>Dalbergieae</taxon>
        <taxon>Pterocarpus clade</taxon>
        <taxon>Stylosanthes</taxon>
    </lineage>
</organism>
<dbReference type="EMBL" id="JASCZI010182496">
    <property type="protein sequence ID" value="MED6188030.1"/>
    <property type="molecule type" value="Genomic_DNA"/>
</dbReference>
<evidence type="ECO:0000313" key="2">
    <source>
        <dbReference type="EMBL" id="MED6188030.1"/>
    </source>
</evidence>
<accession>A0ABU6WUN4</accession>
<comment type="caution">
    <text evidence="2">The sequence shown here is derived from an EMBL/GenBank/DDBJ whole genome shotgun (WGS) entry which is preliminary data.</text>
</comment>
<feature type="compositionally biased region" description="Basic and acidic residues" evidence="1">
    <location>
        <begin position="86"/>
        <end position="99"/>
    </location>
</feature>
<proteinExistence type="predicted"/>
<protein>
    <submittedName>
        <fullName evidence="2">Uncharacterized protein</fullName>
    </submittedName>
</protein>
<sequence>MEKQTELPLETGETAEVETELPPRETGETAEVESELPPKETGETAGEAEMELPRRDGETVEKRAQLHQKSVKQQDRSRIRKNGGQNRKENAEKHWEGSH</sequence>
<feature type="region of interest" description="Disordered" evidence="1">
    <location>
        <begin position="1"/>
        <end position="99"/>
    </location>
</feature>
<keyword evidence="3" id="KW-1185">Reference proteome</keyword>
<name>A0ABU6WUN4_9FABA</name>
<evidence type="ECO:0000313" key="3">
    <source>
        <dbReference type="Proteomes" id="UP001341840"/>
    </source>
</evidence>